<keyword evidence="6" id="KW-1185">Reference proteome</keyword>
<dbReference type="InterPro" id="IPR012292">
    <property type="entry name" value="Globin/Proto"/>
</dbReference>
<accession>A0ABW3JZ09</accession>
<dbReference type="SUPFAM" id="SSF46458">
    <property type="entry name" value="Globin-like"/>
    <property type="match status" value="1"/>
</dbReference>
<keyword evidence="4" id="KW-0408">Iron</keyword>
<protein>
    <submittedName>
        <fullName evidence="5">Group II truncated hemoglobin</fullName>
    </submittedName>
</protein>
<dbReference type="RefSeq" id="WP_377577096.1">
    <property type="nucleotide sequence ID" value="NZ_JBHTKA010000001.1"/>
</dbReference>
<dbReference type="InterPro" id="IPR009050">
    <property type="entry name" value="Globin-like_sf"/>
</dbReference>
<name>A0ABW3JZ09_9BACT</name>
<dbReference type="EMBL" id="JBHTKA010000001">
    <property type="protein sequence ID" value="MFD0999154.1"/>
    <property type="molecule type" value="Genomic_DNA"/>
</dbReference>
<dbReference type="Proteomes" id="UP001597112">
    <property type="component" value="Unassembled WGS sequence"/>
</dbReference>
<evidence type="ECO:0000313" key="6">
    <source>
        <dbReference type="Proteomes" id="UP001597112"/>
    </source>
</evidence>
<dbReference type="Gene3D" id="1.10.490.10">
    <property type="entry name" value="Globins"/>
    <property type="match status" value="1"/>
</dbReference>
<keyword evidence="3" id="KW-0479">Metal-binding</keyword>
<dbReference type="InterPro" id="IPR001486">
    <property type="entry name" value="Hemoglobin_trunc"/>
</dbReference>
<organism evidence="5 6">
    <name type="scientific">Ohtaekwangia kribbensis</name>
    <dbReference type="NCBI Taxonomy" id="688913"/>
    <lineage>
        <taxon>Bacteria</taxon>
        <taxon>Pseudomonadati</taxon>
        <taxon>Bacteroidota</taxon>
        <taxon>Cytophagia</taxon>
        <taxon>Cytophagales</taxon>
        <taxon>Fulvivirgaceae</taxon>
        <taxon>Ohtaekwangia</taxon>
    </lineage>
</organism>
<evidence type="ECO:0000256" key="3">
    <source>
        <dbReference type="ARBA" id="ARBA00022723"/>
    </source>
</evidence>
<sequence length="160" mass="17607">MDEKLSKSVPTLFEWAGGQPAFEKLFATFYQRVADDAILSPVFRNMSAAHADHVAKFVAEVFGGPKLYTGTSGSHATMVAHHIGKHLTDTQRKRWITLLLETADEIGLPDDPEFRSALVGYLEWGSRIAVINSSAAENPIQPDAPMPVWGWGEVKGPYQP</sequence>
<evidence type="ECO:0000313" key="5">
    <source>
        <dbReference type="EMBL" id="MFD0999154.1"/>
    </source>
</evidence>
<reference evidence="6" key="1">
    <citation type="journal article" date="2019" name="Int. J. Syst. Evol. Microbiol.">
        <title>The Global Catalogue of Microorganisms (GCM) 10K type strain sequencing project: providing services to taxonomists for standard genome sequencing and annotation.</title>
        <authorList>
            <consortium name="The Broad Institute Genomics Platform"/>
            <consortium name="The Broad Institute Genome Sequencing Center for Infectious Disease"/>
            <person name="Wu L."/>
            <person name="Ma J."/>
        </authorList>
    </citation>
    <scope>NUCLEOTIDE SEQUENCE [LARGE SCALE GENOMIC DNA]</scope>
    <source>
        <strain evidence="6">CCUG 58938</strain>
    </source>
</reference>
<keyword evidence="2" id="KW-0349">Heme</keyword>
<dbReference type="Pfam" id="PF01152">
    <property type="entry name" value="Bac_globin"/>
    <property type="match status" value="1"/>
</dbReference>
<proteinExistence type="predicted"/>
<dbReference type="CDD" id="cd14775">
    <property type="entry name" value="TrHb2_O-like"/>
    <property type="match status" value="1"/>
</dbReference>
<keyword evidence="1" id="KW-0813">Transport</keyword>
<gene>
    <name evidence="5" type="ORF">ACFQ21_07540</name>
</gene>
<comment type="caution">
    <text evidence="5">The sequence shown here is derived from an EMBL/GenBank/DDBJ whole genome shotgun (WGS) entry which is preliminary data.</text>
</comment>
<evidence type="ECO:0000256" key="2">
    <source>
        <dbReference type="ARBA" id="ARBA00022617"/>
    </source>
</evidence>
<evidence type="ECO:0000256" key="4">
    <source>
        <dbReference type="ARBA" id="ARBA00023004"/>
    </source>
</evidence>
<evidence type="ECO:0000256" key="1">
    <source>
        <dbReference type="ARBA" id="ARBA00022448"/>
    </source>
</evidence>